<dbReference type="PANTHER" id="PTHR45663:SF11">
    <property type="entry name" value="GEO12009P1"/>
    <property type="match status" value="1"/>
</dbReference>
<evidence type="ECO:0000256" key="2">
    <source>
        <dbReference type="ARBA" id="ARBA00022448"/>
    </source>
</evidence>
<dbReference type="NCBIfam" id="TIGR01068">
    <property type="entry name" value="thioredoxin"/>
    <property type="match status" value="1"/>
</dbReference>
<feature type="active site" description="Nucleophile" evidence="8">
    <location>
        <position position="31"/>
    </location>
</feature>
<dbReference type="CDD" id="cd02947">
    <property type="entry name" value="TRX_family"/>
    <property type="match status" value="1"/>
</dbReference>
<dbReference type="PANTHER" id="PTHR45663">
    <property type="entry name" value="GEO12009P1"/>
    <property type="match status" value="1"/>
</dbReference>
<feature type="site" description="Contributes to redox potential value" evidence="8">
    <location>
        <position position="33"/>
    </location>
</feature>
<dbReference type="GO" id="GO:0015035">
    <property type="term" value="F:protein-disulfide reductase activity"/>
    <property type="evidence" value="ECO:0007669"/>
    <property type="project" value="UniProtKB-UniRule"/>
</dbReference>
<dbReference type="SUPFAM" id="SSF52833">
    <property type="entry name" value="Thioredoxin-like"/>
    <property type="match status" value="1"/>
</dbReference>
<feature type="domain" description="Thioredoxin" evidence="10">
    <location>
        <begin position="1"/>
        <end position="106"/>
    </location>
</feature>
<proteinExistence type="inferred from homology"/>
<dbReference type="Gene3D" id="3.40.30.10">
    <property type="entry name" value="Glutaredoxin"/>
    <property type="match status" value="1"/>
</dbReference>
<evidence type="ECO:0000256" key="6">
    <source>
        <dbReference type="NCBIfam" id="TIGR01068"/>
    </source>
</evidence>
<keyword evidence="3" id="KW-0249">Electron transport</keyword>
<dbReference type="OrthoDB" id="9790390at2"/>
<evidence type="ECO:0000256" key="9">
    <source>
        <dbReference type="PIRSR" id="PIRSR000077-4"/>
    </source>
</evidence>
<evidence type="ECO:0000256" key="5">
    <source>
        <dbReference type="ARBA" id="ARBA00023284"/>
    </source>
</evidence>
<dbReference type="PIRSF" id="PIRSF000077">
    <property type="entry name" value="Thioredoxin"/>
    <property type="match status" value="1"/>
</dbReference>
<evidence type="ECO:0000313" key="11">
    <source>
        <dbReference type="EMBL" id="QEN09492.1"/>
    </source>
</evidence>
<reference evidence="11 12" key="1">
    <citation type="submission" date="2019-02" db="EMBL/GenBank/DDBJ databases">
        <title>Complete Genome Sequence and Methylome Analysis of free living Spirochaetas.</title>
        <authorList>
            <person name="Fomenkov A."/>
            <person name="Dubinina G."/>
            <person name="Leshcheva N."/>
            <person name="Mikheeva N."/>
            <person name="Grabovich M."/>
            <person name="Vincze T."/>
            <person name="Roberts R.J."/>
        </authorList>
    </citation>
    <scope>NUCLEOTIDE SEQUENCE [LARGE SCALE GENOMIC DNA]</scope>
    <source>
        <strain evidence="11 12">K2</strain>
    </source>
</reference>
<feature type="disulfide bond" description="Redox-active" evidence="9">
    <location>
        <begin position="31"/>
        <end position="34"/>
    </location>
</feature>
<feature type="site" description="Deprotonates C-terminal active site Cys" evidence="8">
    <location>
        <position position="25"/>
    </location>
</feature>
<dbReference type="PROSITE" id="PS00194">
    <property type="entry name" value="THIOREDOXIN_1"/>
    <property type="match status" value="1"/>
</dbReference>
<dbReference type="InterPro" id="IPR017937">
    <property type="entry name" value="Thioredoxin_CS"/>
</dbReference>
<dbReference type="InterPro" id="IPR036249">
    <property type="entry name" value="Thioredoxin-like_sf"/>
</dbReference>
<dbReference type="InterPro" id="IPR013766">
    <property type="entry name" value="Thioredoxin_domain"/>
</dbReference>
<dbReference type="KEGG" id="ock:EXM22_16440"/>
<keyword evidence="5 9" id="KW-0676">Redox-active center</keyword>
<sequence>MSEVIITDETFEQEVLKSEIPVLIDFWAEWCVPCKMLSPLVAEIAEEYAGKLKVCKANVDDAPEFSGRYNIQSIPTLMVFNKGEIVKQNVGVIPRDTIEEMFKSLL</sequence>
<dbReference type="PROSITE" id="PS51352">
    <property type="entry name" value="THIOREDOXIN_2"/>
    <property type="match status" value="1"/>
</dbReference>
<name>A0A5C1QTX8_9SPIO</name>
<evidence type="ECO:0000259" key="10">
    <source>
        <dbReference type="PROSITE" id="PS51352"/>
    </source>
</evidence>
<dbReference type="PRINTS" id="PR00421">
    <property type="entry name" value="THIOREDOXIN"/>
</dbReference>
<dbReference type="EMBL" id="CP036150">
    <property type="protein sequence ID" value="QEN09492.1"/>
    <property type="molecule type" value="Genomic_DNA"/>
</dbReference>
<dbReference type="GO" id="GO:0005737">
    <property type="term" value="C:cytoplasm"/>
    <property type="evidence" value="ECO:0007669"/>
    <property type="project" value="TreeGrafter"/>
</dbReference>
<evidence type="ECO:0000256" key="8">
    <source>
        <dbReference type="PIRSR" id="PIRSR000077-1"/>
    </source>
</evidence>
<evidence type="ECO:0000256" key="7">
    <source>
        <dbReference type="PIRNR" id="PIRNR000077"/>
    </source>
</evidence>
<dbReference type="RefSeq" id="WP_149487566.1">
    <property type="nucleotide sequence ID" value="NZ_CP036150.1"/>
</dbReference>
<feature type="site" description="Contributes to redox potential value" evidence="8">
    <location>
        <position position="32"/>
    </location>
</feature>
<organism evidence="11 12">
    <name type="scientific">Oceanispirochaeta crateris</name>
    <dbReference type="NCBI Taxonomy" id="2518645"/>
    <lineage>
        <taxon>Bacteria</taxon>
        <taxon>Pseudomonadati</taxon>
        <taxon>Spirochaetota</taxon>
        <taxon>Spirochaetia</taxon>
        <taxon>Spirochaetales</taxon>
        <taxon>Spirochaetaceae</taxon>
        <taxon>Oceanispirochaeta</taxon>
    </lineage>
</organism>
<feature type="active site" description="Nucleophile" evidence="8">
    <location>
        <position position="34"/>
    </location>
</feature>
<keyword evidence="2" id="KW-0813">Transport</keyword>
<evidence type="ECO:0000256" key="1">
    <source>
        <dbReference type="ARBA" id="ARBA00008987"/>
    </source>
</evidence>
<comment type="similarity">
    <text evidence="1 7">Belongs to the thioredoxin family.</text>
</comment>
<dbReference type="FunFam" id="3.40.30.10:FF:000001">
    <property type="entry name" value="Thioredoxin"/>
    <property type="match status" value="1"/>
</dbReference>
<dbReference type="Proteomes" id="UP000324209">
    <property type="component" value="Chromosome"/>
</dbReference>
<evidence type="ECO:0000256" key="4">
    <source>
        <dbReference type="ARBA" id="ARBA00023157"/>
    </source>
</evidence>
<keyword evidence="4 9" id="KW-1015">Disulfide bond</keyword>
<gene>
    <name evidence="11" type="primary">trxA</name>
    <name evidence="11" type="ORF">EXM22_16440</name>
</gene>
<dbReference type="Pfam" id="PF00085">
    <property type="entry name" value="Thioredoxin"/>
    <property type="match status" value="1"/>
</dbReference>
<keyword evidence="12" id="KW-1185">Reference proteome</keyword>
<accession>A0A5C1QTX8</accession>
<dbReference type="AlphaFoldDB" id="A0A5C1QTX8"/>
<evidence type="ECO:0000256" key="3">
    <source>
        <dbReference type="ARBA" id="ARBA00022982"/>
    </source>
</evidence>
<protein>
    <recommendedName>
        <fullName evidence="6 7">Thioredoxin</fullName>
    </recommendedName>
</protein>
<dbReference type="InterPro" id="IPR005746">
    <property type="entry name" value="Thioredoxin"/>
</dbReference>
<evidence type="ECO:0000313" key="12">
    <source>
        <dbReference type="Proteomes" id="UP000324209"/>
    </source>
</evidence>